<feature type="transmembrane region" description="Helical" evidence="8">
    <location>
        <begin position="473"/>
        <end position="495"/>
    </location>
</feature>
<evidence type="ECO:0000313" key="12">
    <source>
        <dbReference type="Proteomes" id="UP000719412"/>
    </source>
</evidence>
<comment type="subcellular location">
    <subcellularLocation>
        <location evidence="1">Cell membrane</location>
        <topology evidence="1">Multi-pass membrane protein</topology>
    </subcellularLocation>
    <subcellularLocation>
        <location evidence="8">Membrane</location>
        <topology evidence="8">Multi-pass membrane protein</topology>
    </subcellularLocation>
</comment>
<organism evidence="11 12">
    <name type="scientific">Tenebrio molitor</name>
    <name type="common">Yellow mealworm beetle</name>
    <dbReference type="NCBI Taxonomy" id="7067"/>
    <lineage>
        <taxon>Eukaryota</taxon>
        <taxon>Metazoa</taxon>
        <taxon>Ecdysozoa</taxon>
        <taxon>Arthropoda</taxon>
        <taxon>Hexapoda</taxon>
        <taxon>Insecta</taxon>
        <taxon>Pterygota</taxon>
        <taxon>Neoptera</taxon>
        <taxon>Endopterygota</taxon>
        <taxon>Coleoptera</taxon>
        <taxon>Polyphaga</taxon>
        <taxon>Cucujiformia</taxon>
        <taxon>Tenebrionidae</taxon>
        <taxon>Tenebrio</taxon>
    </lineage>
</organism>
<evidence type="ECO:0000256" key="8">
    <source>
        <dbReference type="RuleBase" id="RU280814"/>
    </source>
</evidence>
<evidence type="ECO:0000256" key="3">
    <source>
        <dbReference type="ARBA" id="ARBA00022475"/>
    </source>
</evidence>
<feature type="domain" description="Anoctamin transmembrane" evidence="9">
    <location>
        <begin position="194"/>
        <end position="233"/>
    </location>
</feature>
<dbReference type="Proteomes" id="UP000719412">
    <property type="component" value="Unassembled WGS sequence"/>
</dbReference>
<feature type="domain" description="Anoctamin transmembrane" evidence="9">
    <location>
        <begin position="276"/>
        <end position="678"/>
    </location>
</feature>
<comment type="caution">
    <text evidence="8">Lacks conserved residue(s) required for the propagation of feature annotation.</text>
</comment>
<dbReference type="GO" id="GO:0005886">
    <property type="term" value="C:plasma membrane"/>
    <property type="evidence" value="ECO:0007669"/>
    <property type="project" value="UniProtKB-SubCell"/>
</dbReference>
<accession>A0A8J6HLG0</accession>
<evidence type="ECO:0000259" key="10">
    <source>
        <dbReference type="Pfam" id="PF16178"/>
    </source>
</evidence>
<feature type="transmembrane region" description="Helical" evidence="8">
    <location>
        <begin position="215"/>
        <end position="234"/>
    </location>
</feature>
<dbReference type="InterPro" id="IPR032394">
    <property type="entry name" value="Anoct_dimer"/>
</dbReference>
<name>A0A8J6HLG0_TENMO</name>
<keyword evidence="3" id="KW-1003">Cell membrane</keyword>
<comment type="similarity">
    <text evidence="2 8">Belongs to the anoctamin family.</text>
</comment>
<feature type="transmembrane region" description="Helical" evidence="8">
    <location>
        <begin position="311"/>
        <end position="331"/>
    </location>
</feature>
<keyword evidence="5 8" id="KW-1133">Transmembrane helix</keyword>
<keyword evidence="7" id="KW-0325">Glycoprotein</keyword>
<evidence type="ECO:0000313" key="11">
    <source>
        <dbReference type="EMBL" id="KAH0816839.1"/>
    </source>
</evidence>
<evidence type="ECO:0000256" key="2">
    <source>
        <dbReference type="ARBA" id="ARBA00009671"/>
    </source>
</evidence>
<feature type="transmembrane region" description="Helical" evidence="8">
    <location>
        <begin position="646"/>
        <end position="667"/>
    </location>
</feature>
<feature type="transmembrane region" description="Helical" evidence="8">
    <location>
        <begin position="362"/>
        <end position="378"/>
    </location>
</feature>
<comment type="caution">
    <text evidence="11">The sequence shown here is derived from an EMBL/GenBank/DDBJ whole genome shotgun (WGS) entry which is preliminary data.</text>
</comment>
<evidence type="ECO:0000256" key="7">
    <source>
        <dbReference type="ARBA" id="ARBA00023180"/>
    </source>
</evidence>
<reference evidence="11" key="2">
    <citation type="submission" date="2021-08" db="EMBL/GenBank/DDBJ databases">
        <authorList>
            <person name="Eriksson T."/>
        </authorList>
    </citation>
    <scope>NUCLEOTIDE SEQUENCE</scope>
    <source>
        <strain evidence="11">Stoneville</strain>
        <tissue evidence="11">Whole head</tissue>
    </source>
</reference>
<keyword evidence="6 8" id="KW-0472">Membrane</keyword>
<dbReference type="GO" id="GO:0005254">
    <property type="term" value="F:chloride channel activity"/>
    <property type="evidence" value="ECO:0007669"/>
    <property type="project" value="TreeGrafter"/>
</dbReference>
<reference evidence="11" key="1">
    <citation type="journal article" date="2020" name="J Insects Food Feed">
        <title>The yellow mealworm (Tenebrio molitor) genome: a resource for the emerging insects as food and feed industry.</title>
        <authorList>
            <person name="Eriksson T."/>
            <person name="Andere A."/>
            <person name="Kelstrup H."/>
            <person name="Emery V."/>
            <person name="Picard C."/>
        </authorList>
    </citation>
    <scope>NUCLEOTIDE SEQUENCE</scope>
    <source>
        <strain evidence="11">Stoneville</strain>
        <tissue evidence="11">Whole head</tissue>
    </source>
</reference>
<evidence type="ECO:0000256" key="1">
    <source>
        <dbReference type="ARBA" id="ARBA00004651"/>
    </source>
</evidence>
<dbReference type="GO" id="GO:0046983">
    <property type="term" value="F:protein dimerization activity"/>
    <property type="evidence" value="ECO:0007669"/>
    <property type="project" value="InterPro"/>
</dbReference>
<dbReference type="InterPro" id="IPR007632">
    <property type="entry name" value="Anoctamin"/>
</dbReference>
<sequence length="720" mass="83035">MEESRIDYVVVCDSTISKSEFLNYIVKFIQYLESRGLKVEIKRGNIKENIYLVINLPPRAIRHFALVYRINIHNPGHTVIPVSTINLFGFKCFQTALSHNRDIFTRRGKITNLERIQIAHEILKTAKFGNGEDQYGIQKLISLRAVKTAYPLHDGECGDEFDGGYQIPQNDRQVLLKYWANFSLWYKEQPLNLIAKYFGTEVAFYFAWLGFYNRMLIPAAIVGIICSVFSIIQLRVIDQERVDDICTSHLVMCPICHSSDNCIYTPLNISCESAKLAVGIVVIFVFGVIMYRITMAALIRTSDFKPLHIHSTFLLTATSACLQVIFIKIFGRFYSEMSEWLTNLENPRTQSEFDNSVMYKRYFLGFANNYASLFYIAFMKSRFYSPDQDPALISVDTDLCDPTGCLMSLCVQLSFLMLLKSLTGNILTLTVPKIITGFRQTKETDAPEAQWESEYRLYPAGRYLLTTEFVEMIIQYGFVTFFVAAFPLAPLCALLNNWLELRLDAYKLVTRYRRPVPKQQSGIGAWNDILGIITHLSVATNAFVLAFTSDFVVRQIYIYQHGGSLDGYINSTLSSKTIFNDHSRFTNSKQPVYDMRDHNAEITPEARINPINNSSLCYYKGLRFPPDHPKKYQLTPSFWYEMGMRLVCVIVFEHIIMLTNGIVSYFIPQMPQSVKETLHYERTKDRELQMKIKNDNLAKVRHRRTKLKINRSEYTTANMV</sequence>
<dbReference type="PANTHER" id="PTHR12308:SF84">
    <property type="entry name" value="ANOCTAMIN"/>
    <property type="match status" value="1"/>
</dbReference>
<evidence type="ECO:0000259" key="9">
    <source>
        <dbReference type="Pfam" id="PF04547"/>
    </source>
</evidence>
<dbReference type="AlphaFoldDB" id="A0A8J6HLG0"/>
<keyword evidence="4 8" id="KW-0812">Transmembrane</keyword>
<keyword evidence="12" id="KW-1185">Reference proteome</keyword>
<evidence type="ECO:0000256" key="5">
    <source>
        <dbReference type="ARBA" id="ARBA00022989"/>
    </source>
</evidence>
<dbReference type="PANTHER" id="PTHR12308">
    <property type="entry name" value="ANOCTAMIN"/>
    <property type="match status" value="1"/>
</dbReference>
<proteinExistence type="inferred from homology"/>
<evidence type="ECO:0000256" key="4">
    <source>
        <dbReference type="ARBA" id="ARBA00022692"/>
    </source>
</evidence>
<gene>
    <name evidence="11" type="ORF">GEV33_005950</name>
</gene>
<evidence type="ECO:0000256" key="6">
    <source>
        <dbReference type="ARBA" id="ARBA00023136"/>
    </source>
</evidence>
<dbReference type="Pfam" id="PF16178">
    <property type="entry name" value="Anoct_dimer"/>
    <property type="match status" value="1"/>
</dbReference>
<dbReference type="Pfam" id="PF04547">
    <property type="entry name" value="Anoctamin"/>
    <property type="match status" value="2"/>
</dbReference>
<feature type="transmembrane region" description="Helical" evidence="8">
    <location>
        <begin position="276"/>
        <end position="299"/>
    </location>
</feature>
<dbReference type="InterPro" id="IPR049452">
    <property type="entry name" value="Anoctamin_TM"/>
</dbReference>
<dbReference type="EMBL" id="JABDTM020020840">
    <property type="protein sequence ID" value="KAH0816839.1"/>
    <property type="molecule type" value="Genomic_DNA"/>
</dbReference>
<feature type="domain" description="Anoctamin dimerisation" evidence="10">
    <location>
        <begin position="106"/>
        <end position="191"/>
    </location>
</feature>
<protein>
    <recommendedName>
        <fullName evidence="8">Anoctamin</fullName>
    </recommendedName>
</protein>